<evidence type="ECO:0008006" key="4">
    <source>
        <dbReference type="Google" id="ProtNLM"/>
    </source>
</evidence>
<proteinExistence type="predicted"/>
<reference evidence="2" key="2">
    <citation type="submission" date="2024-10" db="UniProtKB">
        <authorList>
            <consortium name="EnsemblProtists"/>
        </authorList>
    </citation>
    <scope>IDENTIFICATION</scope>
</reference>
<dbReference type="GeneID" id="17255376"/>
<protein>
    <recommendedName>
        <fullName evidence="4">Ubiquitin-like domain-containing protein</fullName>
    </recommendedName>
</protein>
<feature type="region of interest" description="Disordered" evidence="1">
    <location>
        <begin position="19"/>
        <end position="54"/>
    </location>
</feature>
<evidence type="ECO:0000313" key="3">
    <source>
        <dbReference type="Proteomes" id="UP000013827"/>
    </source>
</evidence>
<dbReference type="HOGENOM" id="CLU_1380368_0_0_1"/>
<evidence type="ECO:0000256" key="1">
    <source>
        <dbReference type="SAM" id="MobiDB-lite"/>
    </source>
</evidence>
<reference evidence="3" key="1">
    <citation type="journal article" date="2013" name="Nature">
        <title>Pan genome of the phytoplankton Emiliania underpins its global distribution.</title>
        <authorList>
            <person name="Read B.A."/>
            <person name="Kegel J."/>
            <person name="Klute M.J."/>
            <person name="Kuo A."/>
            <person name="Lefebvre S.C."/>
            <person name="Maumus F."/>
            <person name="Mayer C."/>
            <person name="Miller J."/>
            <person name="Monier A."/>
            <person name="Salamov A."/>
            <person name="Young J."/>
            <person name="Aguilar M."/>
            <person name="Claverie J.M."/>
            <person name="Frickenhaus S."/>
            <person name="Gonzalez K."/>
            <person name="Herman E.K."/>
            <person name="Lin Y.C."/>
            <person name="Napier J."/>
            <person name="Ogata H."/>
            <person name="Sarno A.F."/>
            <person name="Shmutz J."/>
            <person name="Schroeder D."/>
            <person name="de Vargas C."/>
            <person name="Verret F."/>
            <person name="von Dassow P."/>
            <person name="Valentin K."/>
            <person name="Van de Peer Y."/>
            <person name="Wheeler G."/>
            <person name="Dacks J.B."/>
            <person name="Delwiche C.F."/>
            <person name="Dyhrman S.T."/>
            <person name="Glockner G."/>
            <person name="John U."/>
            <person name="Richards T."/>
            <person name="Worden A.Z."/>
            <person name="Zhang X."/>
            <person name="Grigoriev I.V."/>
            <person name="Allen A.E."/>
            <person name="Bidle K."/>
            <person name="Borodovsky M."/>
            <person name="Bowler C."/>
            <person name="Brownlee C."/>
            <person name="Cock J.M."/>
            <person name="Elias M."/>
            <person name="Gladyshev V.N."/>
            <person name="Groth M."/>
            <person name="Guda C."/>
            <person name="Hadaegh A."/>
            <person name="Iglesias-Rodriguez M.D."/>
            <person name="Jenkins J."/>
            <person name="Jones B.M."/>
            <person name="Lawson T."/>
            <person name="Leese F."/>
            <person name="Lindquist E."/>
            <person name="Lobanov A."/>
            <person name="Lomsadze A."/>
            <person name="Malik S.B."/>
            <person name="Marsh M.E."/>
            <person name="Mackinder L."/>
            <person name="Mock T."/>
            <person name="Mueller-Roeber B."/>
            <person name="Pagarete A."/>
            <person name="Parker M."/>
            <person name="Probert I."/>
            <person name="Quesneville H."/>
            <person name="Raines C."/>
            <person name="Rensing S.A."/>
            <person name="Riano-Pachon D.M."/>
            <person name="Richier S."/>
            <person name="Rokitta S."/>
            <person name="Shiraiwa Y."/>
            <person name="Soanes D.M."/>
            <person name="van der Giezen M."/>
            <person name="Wahlund T.M."/>
            <person name="Williams B."/>
            <person name="Wilson W."/>
            <person name="Wolfe G."/>
            <person name="Wurch L.L."/>
        </authorList>
    </citation>
    <scope>NUCLEOTIDE SEQUENCE</scope>
</reference>
<organism evidence="2 3">
    <name type="scientific">Emiliania huxleyi (strain CCMP1516)</name>
    <dbReference type="NCBI Taxonomy" id="280463"/>
    <lineage>
        <taxon>Eukaryota</taxon>
        <taxon>Haptista</taxon>
        <taxon>Haptophyta</taxon>
        <taxon>Prymnesiophyceae</taxon>
        <taxon>Isochrysidales</taxon>
        <taxon>Noelaerhabdaceae</taxon>
        <taxon>Emiliania</taxon>
    </lineage>
</organism>
<accession>A0A0D3IDA0</accession>
<keyword evidence="3" id="KW-1185">Reference proteome</keyword>
<evidence type="ECO:0000313" key="2">
    <source>
        <dbReference type="EnsemblProtists" id="EOD09235"/>
    </source>
</evidence>
<dbReference type="RefSeq" id="XP_005761664.1">
    <property type="nucleotide sequence ID" value="XM_005761607.1"/>
</dbReference>
<dbReference type="AlphaFoldDB" id="A0A0D3IDA0"/>
<dbReference type="eggNOG" id="ENOG502SW8J">
    <property type="taxonomic scope" value="Eukaryota"/>
</dbReference>
<dbReference type="Proteomes" id="UP000013827">
    <property type="component" value="Unassembled WGS sequence"/>
</dbReference>
<dbReference type="PaxDb" id="2903-EOD09235"/>
<dbReference type="EnsemblProtists" id="EOD09235">
    <property type="protein sequence ID" value="EOD09235"/>
    <property type="gene ID" value="EMIHUDRAFT_216593"/>
</dbReference>
<name>A0A0D3IDA0_EMIH1</name>
<dbReference type="KEGG" id="ehx:EMIHUDRAFT_216593"/>
<sequence length="198" mass="21438">MSPAAASERCKEAASRMLFRNGTPDVPAQLLTGPPELPRLGGPAEQSRLTGPAELGRITGPPEQSRIAGPPPAPAPAASCAAATTLFVPTYEWQQLPDEARVPAGLEISLPLDGGVKQARIPRRWQLRVWIDGHGFWRTDVTRGTPVGELRRSAAQHMRQPTEAVELLLDGSAVLDEETVESVRLFSRRDVVSVRERG</sequence>